<feature type="transmembrane region" description="Helical" evidence="6">
    <location>
        <begin position="111"/>
        <end position="134"/>
    </location>
</feature>
<feature type="transmembrane region" description="Helical" evidence="6">
    <location>
        <begin position="146"/>
        <end position="169"/>
    </location>
</feature>
<comment type="subcellular location">
    <subcellularLocation>
        <location evidence="1">Cell membrane</location>
        <topology evidence="1">Multi-pass membrane protein</topology>
    </subcellularLocation>
</comment>
<keyword evidence="4 6" id="KW-1133">Transmembrane helix</keyword>
<organism evidence="7 8">
    <name type="scientific">Cytophaga hutchinsonii (strain ATCC 33406 / DSM 1761 / CIP 103989 / NBRC 15051 / NCIMB 9469 / D465)</name>
    <dbReference type="NCBI Taxonomy" id="269798"/>
    <lineage>
        <taxon>Bacteria</taxon>
        <taxon>Pseudomonadati</taxon>
        <taxon>Bacteroidota</taxon>
        <taxon>Cytophagia</taxon>
        <taxon>Cytophagales</taxon>
        <taxon>Cytophagaceae</taxon>
        <taxon>Cytophaga</taxon>
    </lineage>
</organism>
<dbReference type="GO" id="GO:0005886">
    <property type="term" value="C:plasma membrane"/>
    <property type="evidence" value="ECO:0007669"/>
    <property type="project" value="UniProtKB-SubCell"/>
</dbReference>
<dbReference type="Proteomes" id="UP000001822">
    <property type="component" value="Chromosome"/>
</dbReference>
<feature type="transmembrane region" description="Helical" evidence="6">
    <location>
        <begin position="40"/>
        <end position="62"/>
    </location>
</feature>
<evidence type="ECO:0000256" key="6">
    <source>
        <dbReference type="SAM" id="Phobius"/>
    </source>
</evidence>
<evidence type="ECO:0008006" key="9">
    <source>
        <dbReference type="Google" id="ProtNLM"/>
    </source>
</evidence>
<reference evidence="7 8" key="1">
    <citation type="journal article" date="2007" name="Appl. Environ. Microbiol.">
        <title>Genome sequence of the cellulolytic gliding bacterium Cytophaga hutchinsonii.</title>
        <authorList>
            <person name="Xie G."/>
            <person name="Bruce D.C."/>
            <person name="Challacombe J.F."/>
            <person name="Chertkov O."/>
            <person name="Detter J.C."/>
            <person name="Gilna P."/>
            <person name="Han C.S."/>
            <person name="Lucas S."/>
            <person name="Misra M."/>
            <person name="Myers G.L."/>
            <person name="Richardson P."/>
            <person name="Tapia R."/>
            <person name="Thayer N."/>
            <person name="Thompson L.S."/>
            <person name="Brettin T.S."/>
            <person name="Henrissat B."/>
            <person name="Wilson D.B."/>
            <person name="McBride M.J."/>
        </authorList>
    </citation>
    <scope>NUCLEOTIDE SEQUENCE [LARGE SCALE GENOMIC DNA]</scope>
    <source>
        <strain evidence="8">ATCC 33406 / DSM 1761 / CIP 103989 / NBRC 15051 / NCIMB 9469 / D465</strain>
    </source>
</reference>
<evidence type="ECO:0000313" key="7">
    <source>
        <dbReference type="EMBL" id="ABG60934.1"/>
    </source>
</evidence>
<proteinExistence type="predicted"/>
<accession>A0A6N4SWK9</accession>
<sequence>MLLINHFFLGFIISFIGTIPPSTFNLLAIKRATSTGLRKAMTFACGAVLIEFFYCFFAVIFSRYFLANKAISDIIELIAVPVFLLLAYMFLTKKHVEPTPNEQQPKGSTDFVQGLFIGIINPTQITFWLGYSTYFISTGWLKEELLFMTTFVVGVCAGSLVMLFIYAYYCKKWFYGNTPKLFTEKVLNKIVGFIFIGLSLMQLGKLIWQHWSSKI</sequence>
<feature type="transmembrane region" description="Helical" evidence="6">
    <location>
        <begin position="6"/>
        <end position="28"/>
    </location>
</feature>
<evidence type="ECO:0000256" key="1">
    <source>
        <dbReference type="ARBA" id="ARBA00004651"/>
    </source>
</evidence>
<feature type="transmembrane region" description="Helical" evidence="6">
    <location>
        <begin position="190"/>
        <end position="208"/>
    </location>
</feature>
<evidence type="ECO:0000256" key="5">
    <source>
        <dbReference type="ARBA" id="ARBA00023136"/>
    </source>
</evidence>
<gene>
    <name evidence="7" type="ordered locus">CHU_3701</name>
</gene>
<evidence type="ECO:0000256" key="2">
    <source>
        <dbReference type="ARBA" id="ARBA00022475"/>
    </source>
</evidence>
<dbReference type="PANTHER" id="PTHR30086">
    <property type="entry name" value="ARGININE EXPORTER PROTEIN ARGO"/>
    <property type="match status" value="1"/>
</dbReference>
<evidence type="ECO:0000256" key="3">
    <source>
        <dbReference type="ARBA" id="ARBA00022692"/>
    </source>
</evidence>
<dbReference type="Pfam" id="PF01810">
    <property type="entry name" value="LysE"/>
    <property type="match status" value="1"/>
</dbReference>
<dbReference type="OrthoDB" id="9342487at2"/>
<evidence type="ECO:0000313" key="8">
    <source>
        <dbReference type="Proteomes" id="UP000001822"/>
    </source>
</evidence>
<dbReference type="AlphaFoldDB" id="A0A6N4SWK9"/>
<dbReference type="GO" id="GO:0015171">
    <property type="term" value="F:amino acid transmembrane transporter activity"/>
    <property type="evidence" value="ECO:0007669"/>
    <property type="project" value="TreeGrafter"/>
</dbReference>
<protein>
    <recommendedName>
        <fullName evidence="9">Lysine transporter LysE</fullName>
    </recommendedName>
</protein>
<dbReference type="RefSeq" id="WP_011587039.1">
    <property type="nucleotide sequence ID" value="NC_008255.1"/>
</dbReference>
<dbReference type="EMBL" id="CP000383">
    <property type="protein sequence ID" value="ABG60934.1"/>
    <property type="molecule type" value="Genomic_DNA"/>
</dbReference>
<keyword evidence="8" id="KW-1185">Reference proteome</keyword>
<name>A0A6N4SWK9_CYTH3</name>
<keyword evidence="5 6" id="KW-0472">Membrane</keyword>
<dbReference type="KEGG" id="chu:CHU_3701"/>
<keyword evidence="3 6" id="KW-0812">Transmembrane</keyword>
<dbReference type="InterPro" id="IPR001123">
    <property type="entry name" value="LeuE-type"/>
</dbReference>
<dbReference type="PANTHER" id="PTHR30086:SF20">
    <property type="entry name" value="ARGININE EXPORTER PROTEIN ARGO-RELATED"/>
    <property type="match status" value="1"/>
</dbReference>
<feature type="transmembrane region" description="Helical" evidence="6">
    <location>
        <begin position="74"/>
        <end position="91"/>
    </location>
</feature>
<evidence type="ECO:0000256" key="4">
    <source>
        <dbReference type="ARBA" id="ARBA00022989"/>
    </source>
</evidence>
<keyword evidence="2" id="KW-1003">Cell membrane</keyword>